<dbReference type="OrthoDB" id="9807469at2"/>
<dbReference type="GO" id="GO:0006094">
    <property type="term" value="P:gluconeogenesis"/>
    <property type="evidence" value="ECO:0007669"/>
    <property type="project" value="TreeGrafter"/>
</dbReference>
<dbReference type="STRING" id="1497955.HMPREF1872_01138"/>
<dbReference type="PANTHER" id="PTHR43778">
    <property type="entry name" value="PYRUVATE CARBOXYLASE"/>
    <property type="match status" value="1"/>
</dbReference>
<sequence length="481" mass="53224">MKELLINDVTVRDGNQSLLATRMEMSDILALLTKLDKVGFHALEVWGGATFDSAFRFLKSNAWDNLRAIKKACPNTPLSMLLRGQNLVGYRHYDNDTLERFIKLAVENGMNIIRCFDALNDPNNVKYAFKFIKKYGAEVQAAIAYTVSPVHNNDYYAKLVKTYIDMGADSICIKDMAGILTPKNAYELISTLRKVTDLPLDLHTHATANTSSLVMEQAMLAGVDIVDGCISPFSGGTAHLADETITEIAKLTDRKVNLNLSALSDAYELADKLADKYIKKGDYRTRALIPNPKILTYQVPGGMLTNLISQLEQQNAADRLQEVLQEVPNVRKDLGYPPLVTPLSQMVGTQAVLNVLLGERYKISPKEIKDYCQGFYGQAPSSLNEEVKTKILSGVKPATPTKIEEIPTAFDDAEADLKAKLGREVTEEEVVSYIVFPKQVLAYLHGTAETSQVKANQDVKASEANKVTSFNLYLPEGSDRT</sequence>
<reference evidence="3" key="1">
    <citation type="submission" date="2016-01" db="EMBL/GenBank/DDBJ databases">
        <authorList>
            <person name="Mitreva M."/>
            <person name="Pepin K.H."/>
            <person name="Mihindukulasuriya K.A."/>
            <person name="Fulton R."/>
            <person name="Fronick C."/>
            <person name="O'Laughlin M."/>
            <person name="Miner T."/>
            <person name="Herter B."/>
            <person name="Rosa B.A."/>
            <person name="Cordes M."/>
            <person name="Tomlinson C."/>
            <person name="Wollam A."/>
            <person name="Palsikar V.B."/>
            <person name="Mardis E.R."/>
            <person name="Wilson R.K."/>
        </authorList>
    </citation>
    <scope>NUCLEOTIDE SEQUENCE [LARGE SCALE GENOMIC DNA]</scope>
    <source>
        <strain evidence="3">KA00274</strain>
    </source>
</reference>
<dbReference type="Proteomes" id="UP000070080">
    <property type="component" value="Unassembled WGS sequence"/>
</dbReference>
<dbReference type="RefSeq" id="WP_066714648.1">
    <property type="nucleotide sequence ID" value="NZ_JARFNM010000001.1"/>
</dbReference>
<name>A0A133Y8R9_9FIRM</name>
<evidence type="ECO:0000313" key="2">
    <source>
        <dbReference type="EMBL" id="KXB39596.1"/>
    </source>
</evidence>
<dbReference type="PANTHER" id="PTHR43778:SF2">
    <property type="entry name" value="PYRUVATE CARBOXYLASE, MITOCHONDRIAL"/>
    <property type="match status" value="1"/>
</dbReference>
<dbReference type="NCBIfam" id="NF006761">
    <property type="entry name" value="PRK09282.1"/>
    <property type="match status" value="1"/>
</dbReference>
<dbReference type="CDD" id="cd07937">
    <property type="entry name" value="DRE_TIM_PC_TC_5S"/>
    <property type="match status" value="1"/>
</dbReference>
<dbReference type="PATRIC" id="fig|1497955.3.peg.1109"/>
<dbReference type="GO" id="GO:0005737">
    <property type="term" value="C:cytoplasm"/>
    <property type="evidence" value="ECO:0007669"/>
    <property type="project" value="TreeGrafter"/>
</dbReference>
<dbReference type="EMBL" id="LSCV01000040">
    <property type="protein sequence ID" value="KXB39596.1"/>
    <property type="molecule type" value="Genomic_DNA"/>
</dbReference>
<dbReference type="InterPro" id="IPR003379">
    <property type="entry name" value="Carboxylase_cons_dom"/>
</dbReference>
<dbReference type="Pfam" id="PF02436">
    <property type="entry name" value="PYC_OADA"/>
    <property type="match status" value="1"/>
</dbReference>
<keyword evidence="2" id="KW-0670">Pyruvate</keyword>
<keyword evidence="3" id="KW-1185">Reference proteome</keyword>
<dbReference type="Gene3D" id="3.20.20.70">
    <property type="entry name" value="Aldolase class I"/>
    <property type="match status" value="1"/>
</dbReference>
<evidence type="ECO:0000259" key="1">
    <source>
        <dbReference type="PROSITE" id="PS50991"/>
    </source>
</evidence>
<evidence type="ECO:0000313" key="3">
    <source>
        <dbReference type="Proteomes" id="UP000070080"/>
    </source>
</evidence>
<dbReference type="SUPFAM" id="SSF51569">
    <property type="entry name" value="Aldolase"/>
    <property type="match status" value="1"/>
</dbReference>
<dbReference type="SUPFAM" id="SSF89000">
    <property type="entry name" value="post-HMGL domain-like"/>
    <property type="match status" value="1"/>
</dbReference>
<proteinExistence type="predicted"/>
<dbReference type="Pfam" id="PF00682">
    <property type="entry name" value="HMGL-like"/>
    <property type="match status" value="1"/>
</dbReference>
<dbReference type="PROSITE" id="PS50991">
    <property type="entry name" value="PYR_CT"/>
    <property type="match status" value="1"/>
</dbReference>
<gene>
    <name evidence="2" type="ORF">HMPREF1872_01138</name>
</gene>
<comment type="caution">
    <text evidence="2">The sequence shown here is derived from an EMBL/GenBank/DDBJ whole genome shotgun (WGS) entry which is preliminary data.</text>
</comment>
<dbReference type="InterPro" id="IPR013785">
    <property type="entry name" value="Aldolase_TIM"/>
</dbReference>
<organism evidence="2 3">
    <name type="scientific">Amygdalobacter nucleatus</name>
    <dbReference type="NCBI Taxonomy" id="3029274"/>
    <lineage>
        <taxon>Bacteria</taxon>
        <taxon>Bacillati</taxon>
        <taxon>Bacillota</taxon>
        <taxon>Clostridia</taxon>
        <taxon>Eubacteriales</taxon>
        <taxon>Oscillospiraceae</taxon>
        <taxon>Amygdalobacter</taxon>
    </lineage>
</organism>
<dbReference type="AlphaFoldDB" id="A0A133Y8R9"/>
<dbReference type="InterPro" id="IPR055268">
    <property type="entry name" value="PCB-like"/>
</dbReference>
<accession>A0A133Y8R9</accession>
<dbReference type="InterPro" id="IPR000891">
    <property type="entry name" value="PYR_CT"/>
</dbReference>
<dbReference type="GO" id="GO:0004736">
    <property type="term" value="F:pyruvate carboxylase activity"/>
    <property type="evidence" value="ECO:0007669"/>
    <property type="project" value="TreeGrafter"/>
</dbReference>
<protein>
    <submittedName>
        <fullName evidence="2">Putative pyruvate carboxylase subunit B</fullName>
    </submittedName>
</protein>
<feature type="domain" description="Pyruvate carboxyltransferase" evidence="1">
    <location>
        <begin position="4"/>
        <end position="264"/>
    </location>
</feature>